<keyword evidence="3" id="KW-0539">Nucleus</keyword>
<keyword evidence="2" id="KW-0217">Developmental protein</keyword>
<feature type="compositionally biased region" description="Basic and acidic residues" evidence="5">
    <location>
        <begin position="160"/>
        <end position="169"/>
    </location>
</feature>
<evidence type="ECO:0000256" key="3">
    <source>
        <dbReference type="ARBA" id="ARBA00023242"/>
    </source>
</evidence>
<feature type="region of interest" description="Disordered" evidence="5">
    <location>
        <begin position="160"/>
        <end position="206"/>
    </location>
</feature>
<dbReference type="STRING" id="542762.A0A4S4E126"/>
<evidence type="ECO:0000313" key="7">
    <source>
        <dbReference type="Proteomes" id="UP000306102"/>
    </source>
</evidence>
<name>A0A4S4E126_CAMSN</name>
<evidence type="ECO:0000256" key="4">
    <source>
        <dbReference type="ARBA" id="ARBA00025806"/>
    </source>
</evidence>
<gene>
    <name evidence="6" type="ORF">TEA_000134</name>
</gene>
<protein>
    <recommendedName>
        <fullName evidence="8">Protein downstream neighbor of Son</fullName>
    </recommendedName>
</protein>
<dbReference type="Proteomes" id="UP000306102">
    <property type="component" value="Unassembled WGS sequence"/>
</dbReference>
<evidence type="ECO:0000256" key="1">
    <source>
        <dbReference type="ARBA" id="ARBA00004123"/>
    </source>
</evidence>
<reference evidence="6 7" key="1">
    <citation type="journal article" date="2018" name="Proc. Natl. Acad. Sci. U.S.A.">
        <title>Draft genome sequence of Camellia sinensis var. sinensis provides insights into the evolution of the tea genome and tea quality.</title>
        <authorList>
            <person name="Wei C."/>
            <person name="Yang H."/>
            <person name="Wang S."/>
            <person name="Zhao J."/>
            <person name="Liu C."/>
            <person name="Gao L."/>
            <person name="Xia E."/>
            <person name="Lu Y."/>
            <person name="Tai Y."/>
            <person name="She G."/>
            <person name="Sun J."/>
            <person name="Cao H."/>
            <person name="Tong W."/>
            <person name="Gao Q."/>
            <person name="Li Y."/>
            <person name="Deng W."/>
            <person name="Jiang X."/>
            <person name="Wang W."/>
            <person name="Chen Q."/>
            <person name="Zhang S."/>
            <person name="Li H."/>
            <person name="Wu J."/>
            <person name="Wang P."/>
            <person name="Li P."/>
            <person name="Shi C."/>
            <person name="Zheng F."/>
            <person name="Jian J."/>
            <person name="Huang B."/>
            <person name="Shan D."/>
            <person name="Shi M."/>
            <person name="Fang C."/>
            <person name="Yue Y."/>
            <person name="Li F."/>
            <person name="Li D."/>
            <person name="Wei S."/>
            <person name="Han B."/>
            <person name="Jiang C."/>
            <person name="Yin Y."/>
            <person name="Xia T."/>
            <person name="Zhang Z."/>
            <person name="Bennetzen J.L."/>
            <person name="Zhao S."/>
            <person name="Wan X."/>
        </authorList>
    </citation>
    <scope>NUCLEOTIDE SEQUENCE [LARGE SCALE GENOMIC DNA]</scope>
    <source>
        <strain evidence="7">cv. Shuchazao</strain>
        <tissue evidence="6">Leaf</tissue>
    </source>
</reference>
<comment type="caution">
    <text evidence="6">The sequence shown here is derived from an EMBL/GenBank/DDBJ whole genome shotgun (WGS) entry which is preliminary data.</text>
</comment>
<accession>A0A4S4E126</accession>
<evidence type="ECO:0008006" key="8">
    <source>
        <dbReference type="Google" id="ProtNLM"/>
    </source>
</evidence>
<dbReference type="GO" id="GO:0005634">
    <property type="term" value="C:nucleus"/>
    <property type="evidence" value="ECO:0007669"/>
    <property type="project" value="UniProtKB-SubCell"/>
</dbReference>
<dbReference type="AlphaFoldDB" id="A0A4S4E126"/>
<sequence length="727" mass="80262">MRSPLDRGRWRFAAVAFSVHDAEIQCAEMQRWRTLLAIRCARCRDVHLSPTSHISMAKVATQGPVSSSALHFGGGASKVGTAVKRKTPSELRGEQLKRKNVVELVDESPAAELGFLENTTGIVCGLKKPDLSKNRRYIDTRMDEVYPVRKSSIRLRMLSRKENAKENSPVEHNGSLKSCSVPSDLAAKSQSQLSHPEDSFASGTRNGTVQACKTTEKCSENTFRSVTELSAGGEKLSGRETVDLDKALKGLVAHEPPPRSSLASDSSERKGDFTLGNLCSEFHIPGRKSPLDFTLKTTMRVVSSSSVNWFHRLIACGAYSGGAQFTSAFQVGCSEGQKMSSSSEFTSTTQVVNPRALHSWVYPQSSLPPSIISALTLSSAEGVQMDFLSKRQLAWEDAFRSLYYMLRKSVLCTAQFVVMFIGDDGSKESKRTCNAYISQSTRSLRSLLREHDISFSMPLCYSKVEQTTTEDLVELSEMEKHNLGQIRRQSSMSNVDNSPQSLLAFNGNQNVHGLYDFLLNYRFLLTSLTSMDVPVLYSPVPFQNAALSCPEVRCKEVRRADNISFPLKEFNMKDESSSSGFCYSIEIKDAYLPPWVISSFCEAMCSEGMSFEARLVMELRNHNATDSTKGLAHSNGMSYRHRFGTHGTKVQSSLCFVTESTTTGLNVGFETICQKVNPHQPTAVEGLQESRSAFGISNTIFSLHLRSAFLKGLKYSNGSYTASVSSV</sequence>
<dbReference type="GO" id="GO:0033260">
    <property type="term" value="P:nuclear DNA replication"/>
    <property type="evidence" value="ECO:0007669"/>
    <property type="project" value="TreeGrafter"/>
</dbReference>
<evidence type="ECO:0000256" key="5">
    <source>
        <dbReference type="SAM" id="MobiDB-lite"/>
    </source>
</evidence>
<comment type="subcellular location">
    <subcellularLocation>
        <location evidence="1">Nucleus</location>
    </subcellularLocation>
</comment>
<keyword evidence="7" id="KW-1185">Reference proteome</keyword>
<comment type="similarity">
    <text evidence="4">Belongs to the DONSON family.</text>
</comment>
<dbReference type="InterPro" id="IPR024861">
    <property type="entry name" value="Donson"/>
</dbReference>
<evidence type="ECO:0000256" key="2">
    <source>
        <dbReference type="ARBA" id="ARBA00022473"/>
    </source>
</evidence>
<organism evidence="6 7">
    <name type="scientific">Camellia sinensis var. sinensis</name>
    <name type="common">China tea</name>
    <dbReference type="NCBI Taxonomy" id="542762"/>
    <lineage>
        <taxon>Eukaryota</taxon>
        <taxon>Viridiplantae</taxon>
        <taxon>Streptophyta</taxon>
        <taxon>Embryophyta</taxon>
        <taxon>Tracheophyta</taxon>
        <taxon>Spermatophyta</taxon>
        <taxon>Magnoliopsida</taxon>
        <taxon>eudicotyledons</taxon>
        <taxon>Gunneridae</taxon>
        <taxon>Pentapetalae</taxon>
        <taxon>asterids</taxon>
        <taxon>Ericales</taxon>
        <taxon>Theaceae</taxon>
        <taxon>Camellia</taxon>
    </lineage>
</organism>
<dbReference type="EMBL" id="SDRB02008480">
    <property type="protein sequence ID" value="THG09489.1"/>
    <property type="molecule type" value="Genomic_DNA"/>
</dbReference>
<dbReference type="PANTHER" id="PTHR12972">
    <property type="entry name" value="DOWNSTREAM NEIGHBOR OF SON"/>
    <property type="match status" value="1"/>
</dbReference>
<evidence type="ECO:0000313" key="6">
    <source>
        <dbReference type="EMBL" id="THG09489.1"/>
    </source>
</evidence>
<proteinExistence type="inferred from homology"/>
<dbReference type="PANTHER" id="PTHR12972:SF0">
    <property type="entry name" value="PROTEIN DOWNSTREAM NEIGHBOR OF SON"/>
    <property type="match status" value="1"/>
</dbReference>